<dbReference type="RefSeq" id="XP_025386388.1">
    <property type="nucleotide sequence ID" value="XM_025537541.1"/>
</dbReference>
<proteinExistence type="predicted"/>
<reference evidence="1" key="1">
    <citation type="submission" date="2016-12" db="EMBL/GenBank/DDBJ databases">
        <title>The genomes of Aspergillus section Nigri reveals drivers in fungal speciation.</title>
        <authorList>
            <consortium name="DOE Joint Genome Institute"/>
            <person name="Vesth T.C."/>
            <person name="Nybo J."/>
            <person name="Theobald S."/>
            <person name="Brandl J."/>
            <person name="Frisvad J.C."/>
            <person name="Nielsen K.F."/>
            <person name="Lyhne E.K."/>
            <person name="Kogle M.E."/>
            <person name="Kuo A."/>
            <person name="Riley R."/>
            <person name="Clum A."/>
            <person name="Nolan M."/>
            <person name="Lipzen A."/>
            <person name="Salamov A."/>
            <person name="Henrissat B."/>
            <person name="Wiebenga A."/>
            <person name="De vries R.P."/>
            <person name="Grigoriev I.V."/>
            <person name="Mortensen U.H."/>
            <person name="Andersen M.R."/>
            <person name="Baker S.E."/>
        </authorList>
    </citation>
    <scope>NUCLEOTIDE SEQUENCE</scope>
    <source>
        <strain evidence="1">CBS 122712</strain>
    </source>
</reference>
<comment type="caution">
    <text evidence="1">The sequence shown here is derived from an EMBL/GenBank/DDBJ whole genome shotgun (WGS) entry which is preliminary data.</text>
</comment>
<dbReference type="GeneID" id="37059503"/>
<name>A0A317VBK1_ASPEC</name>
<gene>
    <name evidence="1" type="ORF">BO83DRAFT_69579</name>
</gene>
<dbReference type="AlphaFoldDB" id="A0A317VBK1"/>
<keyword evidence="2" id="KW-1185">Reference proteome</keyword>
<protein>
    <submittedName>
        <fullName evidence="1">Uncharacterized protein</fullName>
    </submittedName>
</protein>
<organism evidence="1 2">
    <name type="scientific">Aspergillus eucalypticola (strain CBS 122712 / IBT 29274)</name>
    <dbReference type="NCBI Taxonomy" id="1448314"/>
    <lineage>
        <taxon>Eukaryota</taxon>
        <taxon>Fungi</taxon>
        <taxon>Dikarya</taxon>
        <taxon>Ascomycota</taxon>
        <taxon>Pezizomycotina</taxon>
        <taxon>Eurotiomycetes</taxon>
        <taxon>Eurotiomycetidae</taxon>
        <taxon>Eurotiales</taxon>
        <taxon>Aspergillaceae</taxon>
        <taxon>Aspergillus</taxon>
        <taxon>Aspergillus subgen. Circumdati</taxon>
    </lineage>
</organism>
<sequence length="81" mass="9120">MQLPVPPKWPAWISKLLDLIASSPVGIWILLTWRLGVSSTVSHLKSSTPPTCVIKEFIQQPRHIGSIGITNYQIHINRTHN</sequence>
<dbReference type="EMBL" id="MSFU01000018">
    <property type="protein sequence ID" value="PWY69300.1"/>
    <property type="molecule type" value="Genomic_DNA"/>
</dbReference>
<evidence type="ECO:0000313" key="2">
    <source>
        <dbReference type="Proteomes" id="UP000246171"/>
    </source>
</evidence>
<accession>A0A317VBK1</accession>
<dbReference type="Proteomes" id="UP000246171">
    <property type="component" value="Unassembled WGS sequence"/>
</dbReference>
<dbReference type="VEuPathDB" id="FungiDB:BO83DRAFT_69579"/>
<evidence type="ECO:0000313" key="1">
    <source>
        <dbReference type="EMBL" id="PWY69300.1"/>
    </source>
</evidence>